<protein>
    <submittedName>
        <fullName evidence="2">Uncharacterized protein</fullName>
    </submittedName>
</protein>
<proteinExistence type="predicted"/>
<name>A0A7R8VQG3_TIMDO</name>
<sequence length="72" mass="8082">MVVNWEIIETFLSDYNQGKVLFKLNFACNPAVGIGKFEYRRGEPAFAWRKSGKPPTVHPSKIRSLISPSSAV</sequence>
<dbReference type="EMBL" id="OA568997">
    <property type="protein sequence ID" value="CAD7202122.1"/>
    <property type="molecule type" value="Genomic_DNA"/>
</dbReference>
<dbReference type="AlphaFoldDB" id="A0A7R8VQG3"/>
<gene>
    <name evidence="2" type="ORF">TDIB3V08_LOCUS8308</name>
</gene>
<evidence type="ECO:0000256" key="1">
    <source>
        <dbReference type="SAM" id="MobiDB-lite"/>
    </source>
</evidence>
<feature type="region of interest" description="Disordered" evidence="1">
    <location>
        <begin position="50"/>
        <end position="72"/>
    </location>
</feature>
<organism evidence="2">
    <name type="scientific">Timema douglasi</name>
    <name type="common">Walking stick</name>
    <dbReference type="NCBI Taxonomy" id="61478"/>
    <lineage>
        <taxon>Eukaryota</taxon>
        <taxon>Metazoa</taxon>
        <taxon>Ecdysozoa</taxon>
        <taxon>Arthropoda</taxon>
        <taxon>Hexapoda</taxon>
        <taxon>Insecta</taxon>
        <taxon>Pterygota</taxon>
        <taxon>Neoptera</taxon>
        <taxon>Polyneoptera</taxon>
        <taxon>Phasmatodea</taxon>
        <taxon>Timematodea</taxon>
        <taxon>Timematoidea</taxon>
        <taxon>Timematidae</taxon>
        <taxon>Timema</taxon>
    </lineage>
</organism>
<reference evidence="2" key="1">
    <citation type="submission" date="2020-11" db="EMBL/GenBank/DDBJ databases">
        <authorList>
            <person name="Tran Van P."/>
        </authorList>
    </citation>
    <scope>NUCLEOTIDE SEQUENCE</scope>
</reference>
<accession>A0A7R8VQG3</accession>
<evidence type="ECO:0000313" key="2">
    <source>
        <dbReference type="EMBL" id="CAD7202122.1"/>
    </source>
</evidence>